<protein>
    <recommendedName>
        <fullName evidence="6">LysR substrate-binding domain-containing protein</fullName>
    </recommendedName>
</protein>
<comment type="similarity">
    <text evidence="1">Belongs to the LysR transcriptional regulatory family.</text>
</comment>
<evidence type="ECO:0000313" key="8">
    <source>
        <dbReference type="Proteomes" id="UP000523000"/>
    </source>
</evidence>
<dbReference type="PANTHER" id="PTHR30346:SF0">
    <property type="entry name" value="HCA OPERON TRANSCRIPTIONAL ACTIVATOR HCAR"/>
    <property type="match status" value="1"/>
</dbReference>
<gene>
    <name evidence="7" type="ORF">E9229_001165</name>
</gene>
<dbReference type="GO" id="GO:0032993">
    <property type="term" value="C:protein-DNA complex"/>
    <property type="evidence" value="ECO:0007669"/>
    <property type="project" value="TreeGrafter"/>
</dbReference>
<proteinExistence type="inferred from homology"/>
<comment type="caution">
    <text evidence="7">The sequence shown here is derived from an EMBL/GenBank/DDBJ whole genome shotgun (WGS) entry which is preliminary data.</text>
</comment>
<keyword evidence="4" id="KW-0804">Transcription</keyword>
<dbReference type="Proteomes" id="UP000523000">
    <property type="component" value="Unassembled WGS sequence"/>
</dbReference>
<feature type="compositionally biased region" description="Gly residues" evidence="5">
    <location>
        <begin position="222"/>
        <end position="239"/>
    </location>
</feature>
<evidence type="ECO:0000313" key="7">
    <source>
        <dbReference type="EMBL" id="MBB2994974.1"/>
    </source>
</evidence>
<reference evidence="7 8" key="1">
    <citation type="submission" date="2020-08" db="EMBL/GenBank/DDBJ databases">
        <title>Sequencing the genomes of 1000 actinobacteria strains.</title>
        <authorList>
            <person name="Klenk H.-P."/>
        </authorList>
    </citation>
    <scope>NUCLEOTIDE SEQUENCE [LARGE SCALE GENOMIC DNA]</scope>
    <source>
        <strain evidence="7 8">DSM 22826</strain>
    </source>
</reference>
<dbReference type="GO" id="GO:0003700">
    <property type="term" value="F:DNA-binding transcription factor activity"/>
    <property type="evidence" value="ECO:0007669"/>
    <property type="project" value="TreeGrafter"/>
</dbReference>
<keyword evidence="3" id="KW-0238">DNA-binding</keyword>
<dbReference type="Pfam" id="PF03466">
    <property type="entry name" value="LysR_substrate"/>
    <property type="match status" value="1"/>
</dbReference>
<dbReference type="InterPro" id="IPR005119">
    <property type="entry name" value="LysR_subst-bd"/>
</dbReference>
<evidence type="ECO:0000256" key="4">
    <source>
        <dbReference type="ARBA" id="ARBA00023163"/>
    </source>
</evidence>
<name>A0A839QJQ4_9MICC</name>
<dbReference type="Gene3D" id="3.40.190.10">
    <property type="entry name" value="Periplasmic binding protein-like II"/>
    <property type="match status" value="3"/>
</dbReference>
<accession>A0A839QJQ4</accession>
<evidence type="ECO:0000256" key="2">
    <source>
        <dbReference type="ARBA" id="ARBA00023015"/>
    </source>
</evidence>
<dbReference type="CDD" id="cd05466">
    <property type="entry name" value="PBP2_LTTR_substrate"/>
    <property type="match status" value="1"/>
</dbReference>
<feature type="compositionally biased region" description="Polar residues" evidence="5">
    <location>
        <begin position="188"/>
        <end position="198"/>
    </location>
</feature>
<sequence length="254" mass="27275">MAGLSIAYVPGVTPGKWLKRWQERYPNAPLKASRYDAPDPLALLRSGEADLVFVRFPTGEAPVDALTHVIRLYEELPVVCAAKEHDIELYEDEVPVEDLTGAAFLDLADYPEDIGGVAMAMEVVSSGAGLLIVPQSVARLHHRKDVVYRVLTGVPETSIGVAWKRPQGDDPDDLVIEEFVGIVRGRGENSSRQPSVQERQQEEAIKARKKRQGGDAKASTGGAKGGKGGGFGSKSGSKGGPKRGPKPGGRTKKR</sequence>
<feature type="domain" description="LysR substrate-binding" evidence="6">
    <location>
        <begin position="16"/>
        <end position="105"/>
    </location>
</feature>
<dbReference type="GO" id="GO:0003677">
    <property type="term" value="F:DNA binding"/>
    <property type="evidence" value="ECO:0007669"/>
    <property type="project" value="UniProtKB-KW"/>
</dbReference>
<organism evidence="7 8">
    <name type="scientific">Paeniglutamicibacter cryotolerans</name>
    <dbReference type="NCBI Taxonomy" id="670079"/>
    <lineage>
        <taxon>Bacteria</taxon>
        <taxon>Bacillati</taxon>
        <taxon>Actinomycetota</taxon>
        <taxon>Actinomycetes</taxon>
        <taxon>Micrococcales</taxon>
        <taxon>Micrococcaceae</taxon>
        <taxon>Paeniglutamicibacter</taxon>
    </lineage>
</organism>
<dbReference type="RefSeq" id="WP_183510290.1">
    <property type="nucleotide sequence ID" value="NZ_BAABGK010000020.1"/>
</dbReference>
<dbReference type="SUPFAM" id="SSF53850">
    <property type="entry name" value="Periplasmic binding protein-like II"/>
    <property type="match status" value="1"/>
</dbReference>
<dbReference type="EMBL" id="JACHVS010000001">
    <property type="protein sequence ID" value="MBB2994974.1"/>
    <property type="molecule type" value="Genomic_DNA"/>
</dbReference>
<dbReference type="PANTHER" id="PTHR30346">
    <property type="entry name" value="TRANSCRIPTIONAL DUAL REGULATOR HCAR-RELATED"/>
    <property type="match status" value="1"/>
</dbReference>
<keyword evidence="2" id="KW-0805">Transcription regulation</keyword>
<feature type="compositionally biased region" description="Basic residues" evidence="5">
    <location>
        <begin position="240"/>
        <end position="254"/>
    </location>
</feature>
<evidence type="ECO:0000259" key="6">
    <source>
        <dbReference type="Pfam" id="PF03466"/>
    </source>
</evidence>
<evidence type="ECO:0000256" key="3">
    <source>
        <dbReference type="ARBA" id="ARBA00023125"/>
    </source>
</evidence>
<evidence type="ECO:0000256" key="5">
    <source>
        <dbReference type="SAM" id="MobiDB-lite"/>
    </source>
</evidence>
<keyword evidence="8" id="KW-1185">Reference proteome</keyword>
<feature type="region of interest" description="Disordered" evidence="5">
    <location>
        <begin position="186"/>
        <end position="254"/>
    </location>
</feature>
<evidence type="ECO:0000256" key="1">
    <source>
        <dbReference type="ARBA" id="ARBA00009437"/>
    </source>
</evidence>
<dbReference type="AlphaFoldDB" id="A0A839QJQ4"/>